<proteinExistence type="predicted"/>
<dbReference type="Pfam" id="PF24623">
    <property type="entry name" value="Phage_zn_bind_8"/>
    <property type="match status" value="2"/>
</dbReference>
<dbReference type="EMBL" id="JAGTPG010000001">
    <property type="protein sequence ID" value="MBR8638667.1"/>
    <property type="molecule type" value="Genomic_DNA"/>
</dbReference>
<evidence type="ECO:0000313" key="4">
    <source>
        <dbReference type="Proteomes" id="UP000682308"/>
    </source>
</evidence>
<dbReference type="Proteomes" id="UP000682308">
    <property type="component" value="Unassembled WGS sequence"/>
</dbReference>
<protein>
    <recommendedName>
        <fullName evidence="2">DNA-binding phage zinc finger domain-containing protein</fullName>
    </recommendedName>
</protein>
<accession>A0A941FEV3</accession>
<evidence type="ECO:0000313" key="3">
    <source>
        <dbReference type="EMBL" id="MBR8638667.1"/>
    </source>
</evidence>
<evidence type="ECO:0000259" key="2">
    <source>
        <dbReference type="Pfam" id="PF24623"/>
    </source>
</evidence>
<feature type="domain" description="DNA-binding phage zinc finger" evidence="2">
    <location>
        <begin position="90"/>
        <end position="127"/>
    </location>
</feature>
<reference evidence="3 4" key="1">
    <citation type="submission" date="2021-04" db="EMBL/GenBank/DDBJ databases">
        <title>Characterization of the biosynthetic gene cluster of new lipopeptides with antitumor activity in the genome of the marine Streptomyces PHM034.</title>
        <authorList>
            <person name="Ceniceros A."/>
            <person name="Canedo L."/>
            <person name="Mendez C."/>
            <person name="Olano C."/>
            <person name="Schleissner C."/>
            <person name="Cuevas C."/>
            <person name="De La Calle F."/>
            <person name="Salas J.A."/>
        </authorList>
    </citation>
    <scope>NUCLEOTIDE SEQUENCE [LARGE SCALE GENOMIC DNA]</scope>
    <source>
        <strain evidence="3 4">PHM034</strain>
    </source>
</reference>
<sequence length="129" mass="14312">MTDFDPAQIKAARRDGTLKLLLRQQIAEGKARLGDTPAKDWPTSGRRRDVNGTTCPHCHAGPDQRCHVLSRDKTLPKPHQQRLAVWAQTVACCTTCQAAPGQRCHNDNLPLPPNTVHARRYQEAEETAA</sequence>
<comment type="caution">
    <text evidence="3">The sequence shown here is derived from an EMBL/GenBank/DDBJ whole genome shotgun (WGS) entry which is preliminary data.</text>
</comment>
<evidence type="ECO:0000256" key="1">
    <source>
        <dbReference type="SAM" id="MobiDB-lite"/>
    </source>
</evidence>
<dbReference type="AlphaFoldDB" id="A0A941FEV3"/>
<gene>
    <name evidence="3" type="ORF">KEF29_03475</name>
</gene>
<dbReference type="InterPro" id="IPR056911">
    <property type="entry name" value="Phage_Znf_bind_put"/>
</dbReference>
<name>A0A941FEV3_9ACTN</name>
<feature type="region of interest" description="Disordered" evidence="1">
    <location>
        <begin position="31"/>
        <end position="53"/>
    </location>
</feature>
<keyword evidence="4" id="KW-1185">Reference proteome</keyword>
<feature type="domain" description="DNA-binding phage zinc finger" evidence="2">
    <location>
        <begin position="46"/>
        <end position="89"/>
    </location>
</feature>
<organism evidence="3 4">
    <name type="scientific">Streptomyces tuirus</name>
    <dbReference type="NCBI Taxonomy" id="68278"/>
    <lineage>
        <taxon>Bacteria</taxon>
        <taxon>Bacillati</taxon>
        <taxon>Actinomycetota</taxon>
        <taxon>Actinomycetes</taxon>
        <taxon>Kitasatosporales</taxon>
        <taxon>Streptomycetaceae</taxon>
        <taxon>Streptomyces</taxon>
    </lineage>
</organism>